<protein>
    <recommendedName>
        <fullName evidence="4">Sulfotransferase domain-containing protein</fullName>
    </recommendedName>
</protein>
<dbReference type="SUPFAM" id="SSF52540">
    <property type="entry name" value="P-loop containing nucleoside triphosphate hydrolases"/>
    <property type="match status" value="2"/>
</dbReference>
<feature type="compositionally biased region" description="Basic residues" evidence="1">
    <location>
        <begin position="1"/>
        <end position="14"/>
    </location>
</feature>
<evidence type="ECO:0000313" key="3">
    <source>
        <dbReference type="Proteomes" id="UP001530400"/>
    </source>
</evidence>
<dbReference type="PANTHER" id="PTHR32301">
    <property type="entry name" value="COUNTIN RECEPTOR CNR3-RELATED"/>
    <property type="match status" value="1"/>
</dbReference>
<feature type="region of interest" description="Disordered" evidence="1">
    <location>
        <begin position="720"/>
        <end position="739"/>
    </location>
</feature>
<evidence type="ECO:0000313" key="2">
    <source>
        <dbReference type="EMBL" id="KAL3780319.1"/>
    </source>
</evidence>
<dbReference type="EMBL" id="JALLPJ020000897">
    <property type="protein sequence ID" value="KAL3780319.1"/>
    <property type="molecule type" value="Genomic_DNA"/>
</dbReference>
<dbReference type="InterPro" id="IPR053259">
    <property type="entry name" value="Golvesin-related_Golgi"/>
</dbReference>
<feature type="compositionally biased region" description="Basic and acidic residues" evidence="1">
    <location>
        <begin position="727"/>
        <end position="738"/>
    </location>
</feature>
<comment type="caution">
    <text evidence="2">The sequence shown here is derived from an EMBL/GenBank/DDBJ whole genome shotgun (WGS) entry which is preliminary data.</text>
</comment>
<sequence length="782" mass="89105">MSTRRPHRHTSRRRPPSDLPQTISIPPSSSSSYAPGSSRSFIQTSALLLLFTTVTLYQFTSILHPSSSPPSGGGRRSLLSTLSSSYLSTSLHSTLLPWAHHNLVDISTTPDPTAETALFWHIPKSGGTTAKRLYQCMGLTLAHRVGADPRFGHQNDKELKVFEPHAGKDWRVVNVDTTIRSGIVKAEKMGLVQSGSADLIFTMEPAFAGEKLYDPEHQGRFLALFRHPVDRAVSMFYYLQTATWERTYRPEWASMSVLEWASLPNSEQDYMVHKLVNKPFGEPVTETDLIIAKELVRQRFVVGLMQEMEESVRRFNVALGVDVDVERNRGCMLEFFPEEQLQQQEGEQQEEEKKEEEAAAGEEKTLKDTDNKNSNKHPKFEPDSPEYKAIAERNPLDMILYQYIEKLFEEQKAIIDHYYTRDDDSVLNPEEAAVAAPEPHEEVVEDTRTLSLEDESPLQEQAENTAALIPEQAQQNLVNVGQSFDKSPTITPFFWHVPKCGGTSLQRLYWCMGMSIANEVGGNPKFAQAVDRSSLQAFKPWTDNPGRVVNVDVSTHQGIMDAGRRGFLSEDAEQAEVDFISTSEFTFAYSMLYSPSHRARMFALFRHPIERQVSKFFYLRKATWEPTYNERWQKISLTEWASKERGENNWMVRKLVGKDPTAELVPDDLKVAMELIRTKFIIGLMDRYQESVHRFNVFLGVDESSPRSQQCMIEFTEAKASNKRGKKNDGNSYEHPEAMEGSPAWKSLAQIHSYDVELFKFIRREYGLQAHLYEGKIATETE</sequence>
<dbReference type="Gene3D" id="3.40.50.300">
    <property type="entry name" value="P-loop containing nucleotide triphosphate hydrolases"/>
    <property type="match status" value="2"/>
</dbReference>
<dbReference type="AlphaFoldDB" id="A0ABD3NX85"/>
<feature type="region of interest" description="Disordered" evidence="1">
    <location>
        <begin position="336"/>
        <end position="388"/>
    </location>
</feature>
<feature type="compositionally biased region" description="Low complexity" evidence="1">
    <location>
        <begin position="24"/>
        <end position="36"/>
    </location>
</feature>
<accession>A0ABD3NX85</accession>
<evidence type="ECO:0000256" key="1">
    <source>
        <dbReference type="SAM" id="MobiDB-lite"/>
    </source>
</evidence>
<dbReference type="InterPro" id="IPR027417">
    <property type="entry name" value="P-loop_NTPase"/>
</dbReference>
<name>A0ABD3NX85_9STRA</name>
<evidence type="ECO:0008006" key="4">
    <source>
        <dbReference type="Google" id="ProtNLM"/>
    </source>
</evidence>
<organism evidence="2 3">
    <name type="scientific">Cyclotella atomus</name>
    <dbReference type="NCBI Taxonomy" id="382360"/>
    <lineage>
        <taxon>Eukaryota</taxon>
        <taxon>Sar</taxon>
        <taxon>Stramenopiles</taxon>
        <taxon>Ochrophyta</taxon>
        <taxon>Bacillariophyta</taxon>
        <taxon>Coscinodiscophyceae</taxon>
        <taxon>Thalassiosirophycidae</taxon>
        <taxon>Stephanodiscales</taxon>
        <taxon>Stephanodiscaceae</taxon>
        <taxon>Cyclotella</taxon>
    </lineage>
</organism>
<reference evidence="2 3" key="1">
    <citation type="submission" date="2024-10" db="EMBL/GenBank/DDBJ databases">
        <title>Updated reference genomes for cyclostephanoid diatoms.</title>
        <authorList>
            <person name="Roberts W.R."/>
            <person name="Alverson A.J."/>
        </authorList>
    </citation>
    <scope>NUCLEOTIDE SEQUENCE [LARGE SCALE GENOMIC DNA]</scope>
    <source>
        <strain evidence="2 3">AJA010-31</strain>
    </source>
</reference>
<dbReference type="Proteomes" id="UP001530400">
    <property type="component" value="Unassembled WGS sequence"/>
</dbReference>
<feature type="region of interest" description="Disordered" evidence="1">
    <location>
        <begin position="1"/>
        <end position="36"/>
    </location>
</feature>
<dbReference type="PANTHER" id="PTHR32301:SF6">
    <property type="entry name" value="GOLVESIN-RELATED"/>
    <property type="match status" value="1"/>
</dbReference>
<feature type="compositionally biased region" description="Basic and acidic residues" evidence="1">
    <location>
        <begin position="351"/>
        <end position="388"/>
    </location>
</feature>
<keyword evidence="3" id="KW-1185">Reference proteome</keyword>
<proteinExistence type="predicted"/>
<gene>
    <name evidence="2" type="ORF">ACHAWO_010106</name>
</gene>